<feature type="domain" description="HTH myb-type" evidence="9">
    <location>
        <begin position="62"/>
        <end position="116"/>
    </location>
</feature>
<reference evidence="10" key="2">
    <citation type="submission" date="2017-06" db="EMBL/GenBank/DDBJ databases">
        <title>The pomegranate genome and the genomics of punicalagin biosynthesis.</title>
        <authorList>
            <person name="Xu C."/>
        </authorList>
    </citation>
    <scope>NUCLEOTIDE SEQUENCE [LARGE SCALE GENOMIC DNA]</scope>
    <source>
        <tissue evidence="10">Fresh leaf</tissue>
    </source>
</reference>
<dbReference type="GO" id="GO:0003677">
    <property type="term" value="F:DNA binding"/>
    <property type="evidence" value="ECO:0007669"/>
    <property type="project" value="UniProtKB-KW"/>
</dbReference>
<dbReference type="Proteomes" id="UP000515151">
    <property type="component" value="Chromosome 1"/>
</dbReference>
<name>A0A218WK09_PUNGR</name>
<organism evidence="10 11">
    <name type="scientific">Punica granatum</name>
    <name type="common">Pomegranate</name>
    <dbReference type="NCBI Taxonomy" id="22663"/>
    <lineage>
        <taxon>Eukaryota</taxon>
        <taxon>Viridiplantae</taxon>
        <taxon>Streptophyta</taxon>
        <taxon>Embryophyta</taxon>
        <taxon>Tracheophyta</taxon>
        <taxon>Spermatophyta</taxon>
        <taxon>Magnoliopsida</taxon>
        <taxon>eudicotyledons</taxon>
        <taxon>Gunneridae</taxon>
        <taxon>Pentapetalae</taxon>
        <taxon>rosids</taxon>
        <taxon>malvids</taxon>
        <taxon>Myrtales</taxon>
        <taxon>Lythraceae</taxon>
        <taxon>Punica</taxon>
    </lineage>
</organism>
<dbReference type="FunFam" id="1.10.10.60:FF:000221">
    <property type="entry name" value="MYB transcription factor"/>
    <property type="match status" value="1"/>
</dbReference>
<feature type="domain" description="Myb-like" evidence="8">
    <location>
        <begin position="9"/>
        <end position="61"/>
    </location>
</feature>
<dbReference type="InterPro" id="IPR001005">
    <property type="entry name" value="SANT/Myb"/>
</dbReference>
<evidence type="ECO:0000313" key="10">
    <source>
        <dbReference type="EMBL" id="OWM72372.1"/>
    </source>
</evidence>
<feature type="domain" description="HTH myb-type" evidence="9">
    <location>
        <begin position="9"/>
        <end position="61"/>
    </location>
</feature>
<dbReference type="PANTHER" id="PTHR47997:SF75">
    <property type="entry name" value="MYB DOMAIN PROTEIN 55"/>
    <property type="match status" value="1"/>
</dbReference>
<gene>
    <name evidence="13" type="primary">LOC116193088</name>
    <name evidence="10" type="ORF">CDL15_Pgr018257</name>
</gene>
<proteinExistence type="predicted"/>
<dbReference type="Gene3D" id="1.10.10.60">
    <property type="entry name" value="Homeodomain-like"/>
    <property type="match status" value="2"/>
</dbReference>
<dbReference type="GeneID" id="116193088"/>
<evidence type="ECO:0000313" key="11">
    <source>
        <dbReference type="Proteomes" id="UP000197138"/>
    </source>
</evidence>
<dbReference type="OrthoDB" id="2143914at2759"/>
<evidence type="ECO:0000256" key="7">
    <source>
        <dbReference type="SAM" id="MobiDB-lite"/>
    </source>
</evidence>
<evidence type="ECO:0000256" key="3">
    <source>
        <dbReference type="ARBA" id="ARBA00023015"/>
    </source>
</evidence>
<evidence type="ECO:0000256" key="4">
    <source>
        <dbReference type="ARBA" id="ARBA00023125"/>
    </source>
</evidence>
<dbReference type="InterPro" id="IPR009057">
    <property type="entry name" value="Homeodomain-like_sf"/>
</dbReference>
<dbReference type="PANTHER" id="PTHR47997">
    <property type="entry name" value="MYB DOMAIN PROTEIN 55"/>
    <property type="match status" value="1"/>
</dbReference>
<dbReference type="CDD" id="cd00167">
    <property type="entry name" value="SANT"/>
    <property type="match status" value="2"/>
</dbReference>
<reference evidence="13" key="4">
    <citation type="submission" date="2025-04" db="UniProtKB">
        <authorList>
            <consortium name="RefSeq"/>
        </authorList>
    </citation>
    <scope>IDENTIFICATION</scope>
    <source>
        <tissue evidence="13">Leaf</tissue>
    </source>
</reference>
<reference evidence="12" key="3">
    <citation type="journal article" date="2020" name="Plant Biotechnol. J.">
        <title>The pomegranate (Punica granatum L.) draft genome dissects genetic divergence between soft- and hard-seeded cultivars.</title>
        <authorList>
            <person name="Luo X."/>
            <person name="Li H."/>
            <person name="Wu Z."/>
            <person name="Yao W."/>
            <person name="Zhao P."/>
            <person name="Cao D."/>
            <person name="Yu H."/>
            <person name="Li K."/>
            <person name="Poudel K."/>
            <person name="Zhao D."/>
            <person name="Zhang F."/>
            <person name="Xia X."/>
            <person name="Chen L."/>
            <person name="Wang Q."/>
            <person name="Jing D."/>
            <person name="Cao S."/>
        </authorList>
    </citation>
    <scope>NUCLEOTIDE SEQUENCE [LARGE SCALE GENOMIC DNA]</scope>
</reference>
<protein>
    <submittedName>
        <fullName evidence="13">Transcription factor MYB61-like isoform X1</fullName>
    </submittedName>
</protein>
<evidence type="ECO:0000259" key="8">
    <source>
        <dbReference type="PROSITE" id="PS50090"/>
    </source>
</evidence>
<accession>A0A218WK09</accession>
<feature type="region of interest" description="Disordered" evidence="7">
    <location>
        <begin position="119"/>
        <end position="146"/>
    </location>
</feature>
<dbReference type="SMART" id="SM00717">
    <property type="entry name" value="SANT"/>
    <property type="match status" value="2"/>
</dbReference>
<evidence type="ECO:0000256" key="5">
    <source>
        <dbReference type="ARBA" id="ARBA00023163"/>
    </source>
</evidence>
<dbReference type="Pfam" id="PF00249">
    <property type="entry name" value="Myb_DNA-binding"/>
    <property type="match status" value="2"/>
</dbReference>
<dbReference type="FunFam" id="1.10.10.60:FF:000047">
    <property type="entry name" value="Myb transcription factor"/>
    <property type="match status" value="1"/>
</dbReference>
<evidence type="ECO:0000256" key="2">
    <source>
        <dbReference type="ARBA" id="ARBA00022737"/>
    </source>
</evidence>
<dbReference type="EMBL" id="MTKT01004293">
    <property type="protein sequence ID" value="OWM72372.1"/>
    <property type="molecule type" value="Genomic_DNA"/>
</dbReference>
<evidence type="ECO:0000313" key="12">
    <source>
        <dbReference type="Proteomes" id="UP000515151"/>
    </source>
</evidence>
<dbReference type="PROSITE" id="PS51294">
    <property type="entry name" value="HTH_MYB"/>
    <property type="match status" value="2"/>
</dbReference>
<feature type="compositionally biased region" description="Basic and acidic residues" evidence="7">
    <location>
        <begin position="124"/>
        <end position="140"/>
    </location>
</feature>
<comment type="subcellular location">
    <subcellularLocation>
        <location evidence="1">Nucleus</location>
    </subcellularLocation>
</comment>
<dbReference type="InterPro" id="IPR051953">
    <property type="entry name" value="Plant_SW-associated_TFs"/>
</dbReference>
<reference evidence="11" key="1">
    <citation type="journal article" date="2017" name="Plant J.">
        <title>The pomegranate (Punica granatum L.) genome and the genomics of punicalagin biosynthesis.</title>
        <authorList>
            <person name="Qin G."/>
            <person name="Xu C."/>
            <person name="Ming R."/>
            <person name="Tang H."/>
            <person name="Guyot R."/>
            <person name="Kramer E.M."/>
            <person name="Hu Y."/>
            <person name="Yi X."/>
            <person name="Qi Y."/>
            <person name="Xu X."/>
            <person name="Gao Z."/>
            <person name="Pan H."/>
            <person name="Jian J."/>
            <person name="Tian Y."/>
            <person name="Yue Z."/>
            <person name="Xu Y."/>
        </authorList>
    </citation>
    <scope>NUCLEOTIDE SEQUENCE [LARGE SCALE GENOMIC DNA]</scope>
    <source>
        <strain evidence="11">cv. Dabenzi</strain>
    </source>
</reference>
<dbReference type="PROSITE" id="PS50090">
    <property type="entry name" value="MYB_LIKE"/>
    <property type="match status" value="2"/>
</dbReference>
<dbReference type="SUPFAM" id="SSF46689">
    <property type="entry name" value="Homeodomain-like"/>
    <property type="match status" value="1"/>
</dbReference>
<feature type="domain" description="Myb-like" evidence="8">
    <location>
        <begin position="62"/>
        <end position="112"/>
    </location>
</feature>
<keyword evidence="5" id="KW-0804">Transcription</keyword>
<evidence type="ECO:0000259" key="9">
    <source>
        <dbReference type="PROSITE" id="PS51294"/>
    </source>
</evidence>
<evidence type="ECO:0000313" key="13">
    <source>
        <dbReference type="RefSeq" id="XP_031377704.1"/>
    </source>
</evidence>
<dbReference type="AlphaFoldDB" id="A0A218WK09"/>
<evidence type="ECO:0000256" key="6">
    <source>
        <dbReference type="ARBA" id="ARBA00023242"/>
    </source>
</evidence>
<keyword evidence="2" id="KW-0677">Repeat</keyword>
<dbReference type="InterPro" id="IPR017930">
    <property type="entry name" value="Myb_dom"/>
</dbReference>
<sequence length="362" mass="40032">MGRHSCCYKQKLRKGLWSPEEDEKLLNYITKNGHGCWSSVPKLAGLQRCGKSCRLRWINYLRPDLKRGAFSQQEENLIIELHSVLGNRWSQIAAQLPGRTDNEIKNFWNSCIKKKLKQSGIDPTTHKPLSEVLTENKNENKPPSAMVKSNEKKLLLPPQVASSGPVNDIIAAPESSNNVSCKPSDVLRHFSFQQLNYGPDMGSFSVANQNSCGQLGFDFNVLPNSTSTELVTAPASSFSATTMPPTPAQVRPSISLPSENSCVTSSCNSAFSYYDNAPFSWDFGNFDKLPQAQVHSLVEDAKWSEYLQIPFVTGSSSPEQSQAYSGIKPDTVNFQTLGFPQSASNTHSKDFQRLALAFGQTL</sequence>
<keyword evidence="4" id="KW-0238">DNA-binding</keyword>
<dbReference type="Proteomes" id="UP000197138">
    <property type="component" value="Unassembled WGS sequence"/>
</dbReference>
<dbReference type="RefSeq" id="XP_031377704.1">
    <property type="nucleotide sequence ID" value="XM_031521844.1"/>
</dbReference>
<keyword evidence="12" id="KW-1185">Reference proteome</keyword>
<keyword evidence="6" id="KW-0539">Nucleus</keyword>
<evidence type="ECO:0000256" key="1">
    <source>
        <dbReference type="ARBA" id="ARBA00004123"/>
    </source>
</evidence>
<keyword evidence="3" id="KW-0805">Transcription regulation</keyword>
<dbReference type="GO" id="GO:0005634">
    <property type="term" value="C:nucleus"/>
    <property type="evidence" value="ECO:0007669"/>
    <property type="project" value="UniProtKB-SubCell"/>
</dbReference>